<organism evidence="1 2">
    <name type="scientific">Spodoptera exigua</name>
    <name type="common">Beet armyworm</name>
    <name type="synonym">Noctua fulgens</name>
    <dbReference type="NCBI Taxonomy" id="7107"/>
    <lineage>
        <taxon>Eukaryota</taxon>
        <taxon>Metazoa</taxon>
        <taxon>Ecdysozoa</taxon>
        <taxon>Arthropoda</taxon>
        <taxon>Hexapoda</taxon>
        <taxon>Insecta</taxon>
        <taxon>Pterygota</taxon>
        <taxon>Neoptera</taxon>
        <taxon>Endopterygota</taxon>
        <taxon>Lepidoptera</taxon>
        <taxon>Glossata</taxon>
        <taxon>Ditrysia</taxon>
        <taxon>Noctuoidea</taxon>
        <taxon>Noctuidae</taxon>
        <taxon>Amphipyrinae</taxon>
        <taxon>Spodoptera</taxon>
    </lineage>
</organism>
<gene>
    <name evidence="1" type="ORF">HF086_003321</name>
</gene>
<name>A0A922MYI5_SPOEX</name>
<dbReference type="EMBL" id="JACEFF010000058">
    <property type="protein sequence ID" value="KAH9644991.1"/>
    <property type="molecule type" value="Genomic_DNA"/>
</dbReference>
<proteinExistence type="predicted"/>
<dbReference type="AlphaFoldDB" id="A0A922MYI5"/>
<evidence type="ECO:0000313" key="1">
    <source>
        <dbReference type="EMBL" id="KAH9644991.1"/>
    </source>
</evidence>
<sequence length="88" mass="9786">MGMAILLRSYIPYLELAEPEEGYHGLIKENETLVEVTPAIRARGPLCSFLILNNKHHGEAPFEVSTLTITVFYGEVILVCTWSPVIVA</sequence>
<comment type="caution">
    <text evidence="1">The sequence shown here is derived from an EMBL/GenBank/DDBJ whole genome shotgun (WGS) entry which is preliminary data.</text>
</comment>
<evidence type="ECO:0000313" key="2">
    <source>
        <dbReference type="Proteomes" id="UP000814243"/>
    </source>
</evidence>
<protein>
    <submittedName>
        <fullName evidence="1">Uncharacterized protein</fullName>
    </submittedName>
</protein>
<dbReference type="Proteomes" id="UP000814243">
    <property type="component" value="Unassembled WGS sequence"/>
</dbReference>
<accession>A0A922MYI5</accession>
<reference evidence="1" key="1">
    <citation type="journal article" date="2021" name="G3 (Bethesda)">
        <title>Genome and transcriptome analysis of the beet armyworm Spodoptera exigua reveals targets for pest control. .</title>
        <authorList>
            <person name="Simon S."/>
            <person name="Breeschoten T."/>
            <person name="Jansen H.J."/>
            <person name="Dirks R.P."/>
            <person name="Schranz M.E."/>
            <person name="Ros V.I.D."/>
        </authorList>
    </citation>
    <scope>NUCLEOTIDE SEQUENCE</scope>
    <source>
        <strain evidence="1">TB_SE_WUR_2020</strain>
    </source>
</reference>